<dbReference type="CDD" id="cd00293">
    <property type="entry name" value="USP-like"/>
    <property type="match status" value="2"/>
</dbReference>
<proteinExistence type="inferred from homology"/>
<dbReference type="PANTHER" id="PTHR46268">
    <property type="entry name" value="STRESS RESPONSE PROTEIN NHAX"/>
    <property type="match status" value="1"/>
</dbReference>
<organism evidence="3 4">
    <name type="scientific">Skermanella cutis</name>
    <dbReference type="NCBI Taxonomy" id="2775420"/>
    <lineage>
        <taxon>Bacteria</taxon>
        <taxon>Pseudomonadati</taxon>
        <taxon>Pseudomonadota</taxon>
        <taxon>Alphaproteobacteria</taxon>
        <taxon>Rhodospirillales</taxon>
        <taxon>Azospirillaceae</taxon>
        <taxon>Skermanella</taxon>
    </lineage>
</organism>
<dbReference type="Gene3D" id="3.40.50.12370">
    <property type="match status" value="1"/>
</dbReference>
<evidence type="ECO:0000313" key="4">
    <source>
        <dbReference type="Proteomes" id="UP000595197"/>
    </source>
</evidence>
<dbReference type="PANTHER" id="PTHR46268:SF6">
    <property type="entry name" value="UNIVERSAL STRESS PROTEIN UP12"/>
    <property type="match status" value="1"/>
</dbReference>
<dbReference type="Pfam" id="PF00582">
    <property type="entry name" value="Usp"/>
    <property type="match status" value="2"/>
</dbReference>
<protein>
    <submittedName>
        <fullName evidence="3">Universal stress protein</fullName>
    </submittedName>
</protein>
<name>A0ABX7B8C5_9PROT</name>
<sequence length="304" mass="32674">MQRSSSAVTEKNRRKPAMKSILLCLDGSVYARSVCEHAAWFASRLEASVDLLHVVDIRERAPAGRQDLSGSIGIETLDHLMSEMVDQDHARSRTAQLIGRHLLDEGRSILKEAGVANTTASLRNGAVVDAVQDLSAKADLIVMGKRGEGVDFASGHLGSNLERVVRAVDRPCLVAARAFKPIERVLIAYDEGKSARRAVSFLANSPGFKDLDIHLVLASDRPGDSEVTKALAWAEGELSSAGLKAACRIVQGEPEAVITGTVASDGIDLLVMGAYGHSRIRNLIIGSTTTGMIRDCRIPVLLFR</sequence>
<evidence type="ECO:0000313" key="3">
    <source>
        <dbReference type="EMBL" id="QQP90624.1"/>
    </source>
</evidence>
<dbReference type="PRINTS" id="PR01438">
    <property type="entry name" value="UNVRSLSTRESS"/>
</dbReference>
<comment type="similarity">
    <text evidence="1">Belongs to the universal stress protein A family.</text>
</comment>
<dbReference type="EMBL" id="CP067420">
    <property type="protein sequence ID" value="QQP90624.1"/>
    <property type="molecule type" value="Genomic_DNA"/>
</dbReference>
<dbReference type="SUPFAM" id="SSF52402">
    <property type="entry name" value="Adenine nucleotide alpha hydrolases-like"/>
    <property type="match status" value="2"/>
</dbReference>
<feature type="domain" description="UspA" evidence="2">
    <location>
        <begin position="18"/>
        <end position="174"/>
    </location>
</feature>
<feature type="domain" description="UspA" evidence="2">
    <location>
        <begin position="183"/>
        <end position="304"/>
    </location>
</feature>
<dbReference type="InterPro" id="IPR006015">
    <property type="entry name" value="Universal_stress_UspA"/>
</dbReference>
<gene>
    <name evidence="3" type="ORF">IGS68_05115</name>
</gene>
<dbReference type="InterPro" id="IPR006016">
    <property type="entry name" value="UspA"/>
</dbReference>
<accession>A0ABX7B8C5</accession>
<evidence type="ECO:0000259" key="2">
    <source>
        <dbReference type="Pfam" id="PF00582"/>
    </source>
</evidence>
<dbReference type="Proteomes" id="UP000595197">
    <property type="component" value="Chromosome"/>
</dbReference>
<reference evidence="3" key="1">
    <citation type="submission" date="2021-02" db="EMBL/GenBank/DDBJ databases">
        <title>Skermanella TT6 skin isolate.</title>
        <authorList>
            <person name="Lee K."/>
            <person name="Ganzorig M."/>
        </authorList>
    </citation>
    <scope>NUCLEOTIDE SEQUENCE</scope>
    <source>
        <strain evidence="3">TT6</strain>
    </source>
</reference>
<evidence type="ECO:0000256" key="1">
    <source>
        <dbReference type="ARBA" id="ARBA00008791"/>
    </source>
</evidence>
<keyword evidence="4" id="KW-1185">Reference proteome</keyword>